<dbReference type="Proteomes" id="UP000538666">
    <property type="component" value="Unassembled WGS sequence"/>
</dbReference>
<protein>
    <submittedName>
        <fullName evidence="1">Uncharacterized protein YecE (DUF72 family)</fullName>
    </submittedName>
</protein>
<dbReference type="InterPro" id="IPR002763">
    <property type="entry name" value="DUF72"/>
</dbReference>
<accession>A0A841JYK3</accession>
<dbReference type="Gene3D" id="3.20.20.410">
    <property type="entry name" value="Protein of unknown function UPF0759"/>
    <property type="match status" value="1"/>
</dbReference>
<dbReference type="RefSeq" id="WP_231581144.1">
    <property type="nucleotide sequence ID" value="NZ_JACHEK010000009.1"/>
</dbReference>
<evidence type="ECO:0000313" key="1">
    <source>
        <dbReference type="EMBL" id="MBB6146416.1"/>
    </source>
</evidence>
<evidence type="ECO:0000313" key="2">
    <source>
        <dbReference type="Proteomes" id="UP000538666"/>
    </source>
</evidence>
<organism evidence="1 2">
    <name type="scientific">Silvibacterium bohemicum</name>
    <dbReference type="NCBI Taxonomy" id="1577686"/>
    <lineage>
        <taxon>Bacteria</taxon>
        <taxon>Pseudomonadati</taxon>
        <taxon>Acidobacteriota</taxon>
        <taxon>Terriglobia</taxon>
        <taxon>Terriglobales</taxon>
        <taxon>Acidobacteriaceae</taxon>
        <taxon>Silvibacterium</taxon>
    </lineage>
</organism>
<name>A0A841JYK3_9BACT</name>
<gene>
    <name evidence="1" type="ORF">HNQ77_004388</name>
</gene>
<dbReference type="SUPFAM" id="SSF117396">
    <property type="entry name" value="TM1631-like"/>
    <property type="match status" value="1"/>
</dbReference>
<proteinExistence type="predicted"/>
<dbReference type="AlphaFoldDB" id="A0A841JYK3"/>
<comment type="caution">
    <text evidence="1">The sequence shown here is derived from an EMBL/GenBank/DDBJ whole genome shotgun (WGS) entry which is preliminary data.</text>
</comment>
<dbReference type="InterPro" id="IPR036520">
    <property type="entry name" value="UPF0759_sf"/>
</dbReference>
<dbReference type="PANTHER" id="PTHR30348:SF4">
    <property type="entry name" value="DUF72 DOMAIN-CONTAINING PROTEIN"/>
    <property type="match status" value="1"/>
</dbReference>
<reference evidence="1 2" key="1">
    <citation type="submission" date="2020-08" db="EMBL/GenBank/DDBJ databases">
        <title>Genomic Encyclopedia of Type Strains, Phase IV (KMG-IV): sequencing the most valuable type-strain genomes for metagenomic binning, comparative biology and taxonomic classification.</title>
        <authorList>
            <person name="Goeker M."/>
        </authorList>
    </citation>
    <scope>NUCLEOTIDE SEQUENCE [LARGE SCALE GENOMIC DNA]</scope>
    <source>
        <strain evidence="1 2">DSM 103733</strain>
    </source>
</reference>
<keyword evidence="2" id="KW-1185">Reference proteome</keyword>
<dbReference type="EMBL" id="JACHEK010000009">
    <property type="protein sequence ID" value="MBB6146416.1"/>
    <property type="molecule type" value="Genomic_DNA"/>
</dbReference>
<dbReference type="PANTHER" id="PTHR30348">
    <property type="entry name" value="UNCHARACTERIZED PROTEIN YECE"/>
    <property type="match status" value="1"/>
</dbReference>
<sequence>MAAQAKHITKAGGIYVGCSGWAYSSWKPDFYPAKLSAKKFLEYYASKLNSVEVNYTFRSLPSESTIQGWLDATGHGFRFSFKAPQRITHLSRLKNCGEALDAFIHSIAPVLDAKRFGSILFQLPPNMKSDTGRLGAFLKDARAAGLGAKVRMAFEFRHESWFAGETYALLEKHGAALCVAESDELTTPDVRTAVFSCYRLRKSEYAKRELEKVTANLRSQAGDGDVFAYFKHEEEPTGALRAASVLERLQTA</sequence>
<dbReference type="Pfam" id="PF01904">
    <property type="entry name" value="DUF72"/>
    <property type="match status" value="1"/>
</dbReference>